<dbReference type="Pfam" id="PF14490">
    <property type="entry name" value="HHH_RecD2"/>
    <property type="match status" value="1"/>
</dbReference>
<evidence type="ECO:0000313" key="8">
    <source>
        <dbReference type="EMBL" id="PXX54240.1"/>
    </source>
</evidence>
<dbReference type="InterPro" id="IPR041451">
    <property type="entry name" value="RecD2_SH13"/>
</dbReference>
<feature type="domain" description="ATP-dependent RecD2 DNA helicase OB-fold" evidence="7">
    <location>
        <begin position="3"/>
        <end position="88"/>
    </location>
</feature>
<feature type="domain" description="UvrD-like helicase C-terminal" evidence="4">
    <location>
        <begin position="657"/>
        <end position="704"/>
    </location>
</feature>
<accession>A0A2V3YBD6</accession>
<keyword evidence="3" id="KW-0347">Helicase</keyword>
<feature type="binding site" evidence="3">
    <location>
        <begin position="362"/>
        <end position="366"/>
    </location>
    <ligand>
        <name>ATP</name>
        <dbReference type="ChEBI" id="CHEBI:30616"/>
    </ligand>
</feature>
<dbReference type="PANTHER" id="PTHR43788:SF6">
    <property type="entry name" value="DNA HELICASE B"/>
    <property type="match status" value="1"/>
</dbReference>
<dbReference type="Proteomes" id="UP000248057">
    <property type="component" value="Unassembled WGS sequence"/>
</dbReference>
<name>A0A2V3YBD6_9FIRM</name>
<dbReference type="Gene3D" id="1.10.10.2220">
    <property type="match status" value="1"/>
</dbReference>
<evidence type="ECO:0000259" key="7">
    <source>
        <dbReference type="Pfam" id="PF23139"/>
    </source>
</evidence>
<evidence type="ECO:0000313" key="9">
    <source>
        <dbReference type="Proteomes" id="UP000248057"/>
    </source>
</evidence>
<keyword evidence="3" id="KW-0378">Hydrolase</keyword>
<dbReference type="GO" id="GO:0043139">
    <property type="term" value="F:5'-3' DNA helicase activity"/>
    <property type="evidence" value="ECO:0007669"/>
    <property type="project" value="UniProtKB-UniRule"/>
</dbReference>
<dbReference type="SUPFAM" id="SSF52540">
    <property type="entry name" value="P-loop containing nucleoside triphosphate hydrolases"/>
    <property type="match status" value="1"/>
</dbReference>
<dbReference type="PANTHER" id="PTHR43788">
    <property type="entry name" value="DNA2/NAM7 HELICASE FAMILY MEMBER"/>
    <property type="match status" value="1"/>
</dbReference>
<dbReference type="RefSeq" id="WP_110322587.1">
    <property type="nucleotide sequence ID" value="NZ_QJKD01000004.1"/>
</dbReference>
<comment type="catalytic activity">
    <reaction evidence="3">
        <text>ATP + H2O = ADP + phosphate + H(+)</text>
        <dbReference type="Rhea" id="RHEA:13065"/>
        <dbReference type="ChEBI" id="CHEBI:15377"/>
        <dbReference type="ChEBI" id="CHEBI:15378"/>
        <dbReference type="ChEBI" id="CHEBI:30616"/>
        <dbReference type="ChEBI" id="CHEBI:43474"/>
        <dbReference type="ChEBI" id="CHEBI:456216"/>
        <dbReference type="EC" id="5.6.2.3"/>
    </reaction>
</comment>
<dbReference type="GO" id="GO:0005524">
    <property type="term" value="F:ATP binding"/>
    <property type="evidence" value="ECO:0007669"/>
    <property type="project" value="UniProtKB-UniRule"/>
</dbReference>
<proteinExistence type="inferred from homology"/>
<evidence type="ECO:0000256" key="1">
    <source>
        <dbReference type="ARBA" id="ARBA00022741"/>
    </source>
</evidence>
<dbReference type="GO" id="GO:0016887">
    <property type="term" value="F:ATP hydrolysis activity"/>
    <property type="evidence" value="ECO:0007669"/>
    <property type="project" value="RHEA"/>
</dbReference>
<organism evidence="8 9">
    <name type="scientific">Hungatella effluvii</name>
    <dbReference type="NCBI Taxonomy" id="1096246"/>
    <lineage>
        <taxon>Bacteria</taxon>
        <taxon>Bacillati</taxon>
        <taxon>Bacillota</taxon>
        <taxon>Clostridia</taxon>
        <taxon>Lachnospirales</taxon>
        <taxon>Lachnospiraceae</taxon>
        <taxon>Hungatella</taxon>
    </lineage>
</organism>
<dbReference type="NCBIfam" id="TIGR01448">
    <property type="entry name" value="recD_rel"/>
    <property type="match status" value="1"/>
</dbReference>
<comment type="similarity">
    <text evidence="3">Belongs to the RecD family. RecD2 subfamily.</text>
</comment>
<dbReference type="SUPFAM" id="SSF47781">
    <property type="entry name" value="RuvA domain 2-like"/>
    <property type="match status" value="1"/>
</dbReference>
<keyword evidence="1 3" id="KW-0547">Nucleotide-binding</keyword>
<keyword evidence="3" id="KW-0238">DNA-binding</keyword>
<comment type="function">
    <text evidence="3">DNA-dependent ATPase and ATP-dependent 5'-3' DNA helicase. Has no activity on blunt DNA or DNA with 3'-overhangs, requires at least 10 bases of 5'-ssDNA for helicase activity.</text>
</comment>
<dbReference type="InterPro" id="IPR050534">
    <property type="entry name" value="Coronavir_polyprotein_1ab"/>
</dbReference>
<keyword evidence="2 3" id="KW-0067">ATP-binding</keyword>
<dbReference type="Pfam" id="PF13538">
    <property type="entry name" value="UvrD_C_2"/>
    <property type="match status" value="1"/>
</dbReference>
<dbReference type="InterPro" id="IPR055446">
    <property type="entry name" value="RecD2_N_OB"/>
</dbReference>
<dbReference type="HAMAP" id="MF_01488">
    <property type="entry name" value="RecD2"/>
    <property type="match status" value="1"/>
</dbReference>
<dbReference type="Gene3D" id="2.30.30.940">
    <property type="match status" value="1"/>
</dbReference>
<sequence length="758" mass="85025">MSYTGTYDGKIFHNPSNKFCIVVIKTSDTSVPEQARDKRRYRDHLIRFTAVGYEIPMTDAVELELDGEWVNGKYGMQFQVEQWREIVPKTKEGVLSYLGSGLIKGIGEKTASEIVAKFGTNTLDILEKHPERLLEVRGITENKLEDIRTSFAESRMLRDIMTLLAPFKLTPKTALKIYQHFGPACLDLLRKSPFELCQIPGFGFRRVDAIVRKTDNRPRDPMRIRGALHCTLDEAKGKQGHLFLEKEDLCKAAFKLLNEKIPLPEMRVRPEEVERELDGMILSGLVVSMRDNIYHPAAFAQEDETASRIARLLAEEKPPMRDISALIDAVRAEQGLKTSGKQESAVRTAFLYNLSVITGSPGTGKTTVLKMILEVYCRLYPDNKIVLMAPTGRASRRMAESTGFDGACTLHSGLGLVSEEDEGSRSRKKDGLDADLVIVDEFSMVDMWLAGKFFPALKKGAKIVLVGDPDQLPSVGAGNVFKELIQCGLVPVTVLDEIFRQAKDSLIAHNARFIHEGNTRLYYGNDFQFLPCDNQEDAAAAIIERYCQEIEGSGIEHVQILSPFRTEGAASSDHLNAAIREIVNPFRSTEDEVRIGPKTFRVGDRIMQTKNTDKVSNGDLGFIRYIEDTPDGKRIGLEFGKDRNLEYGTEDLVNLDFAYATTIHKAMGSEYDIVLMPILKAHYIMLYRNLLYTGITRAKKRVVLAGEKSVLFMAIHKNEISKRNTLLGERIRLYYKAYAKSAGTAVPEFPEEKLKAAG</sequence>
<keyword evidence="9" id="KW-1185">Reference proteome</keyword>
<dbReference type="GeneID" id="86061092"/>
<dbReference type="GO" id="GO:0017116">
    <property type="term" value="F:single-stranded DNA helicase activity"/>
    <property type="evidence" value="ECO:0007669"/>
    <property type="project" value="TreeGrafter"/>
</dbReference>
<dbReference type="InterPro" id="IPR029493">
    <property type="entry name" value="RecD2-like_HHH"/>
</dbReference>
<comment type="caution">
    <text evidence="8">The sequence shown here is derived from an EMBL/GenBank/DDBJ whole genome shotgun (WGS) entry which is preliminary data.</text>
</comment>
<dbReference type="GO" id="GO:0009338">
    <property type="term" value="C:exodeoxyribonuclease V complex"/>
    <property type="evidence" value="ECO:0007669"/>
    <property type="project" value="TreeGrafter"/>
</dbReference>
<dbReference type="GO" id="GO:0003677">
    <property type="term" value="F:DNA binding"/>
    <property type="evidence" value="ECO:0007669"/>
    <property type="project" value="UniProtKB-UniRule"/>
</dbReference>
<dbReference type="Pfam" id="PF18335">
    <property type="entry name" value="SH3_13"/>
    <property type="match status" value="1"/>
</dbReference>
<dbReference type="InterPro" id="IPR027785">
    <property type="entry name" value="UvrD-like_helicase_C"/>
</dbReference>
<evidence type="ECO:0000259" key="5">
    <source>
        <dbReference type="Pfam" id="PF14490"/>
    </source>
</evidence>
<dbReference type="CDD" id="cd17933">
    <property type="entry name" value="DEXSc_RecD-like"/>
    <property type="match status" value="1"/>
</dbReference>
<protein>
    <recommendedName>
        <fullName evidence="3">ATP-dependent RecD2 DNA helicase</fullName>
        <ecNumber evidence="3">5.6.2.3</ecNumber>
    </recommendedName>
    <alternativeName>
        <fullName evidence="3">DNA 5'-3' helicase subunit RecD2</fullName>
    </alternativeName>
</protein>
<gene>
    <name evidence="3" type="primary">recD2</name>
    <name evidence="8" type="ORF">DFR60_10465</name>
</gene>
<dbReference type="Pfam" id="PF14520">
    <property type="entry name" value="HHH_5"/>
    <property type="match status" value="1"/>
</dbReference>
<dbReference type="EMBL" id="QJKD01000004">
    <property type="protein sequence ID" value="PXX54240.1"/>
    <property type="molecule type" value="Genomic_DNA"/>
</dbReference>
<feature type="domain" description="ATP-dependent RecD2 DNA helicase-like helix-hairpin-helix" evidence="5">
    <location>
        <begin position="154"/>
        <end position="243"/>
    </location>
</feature>
<evidence type="ECO:0000259" key="6">
    <source>
        <dbReference type="Pfam" id="PF18335"/>
    </source>
</evidence>
<evidence type="ECO:0000256" key="2">
    <source>
        <dbReference type="ARBA" id="ARBA00022840"/>
    </source>
</evidence>
<feature type="domain" description="ATP-dependent RecD2 DNA helicase SH3" evidence="6">
    <location>
        <begin position="575"/>
        <end position="629"/>
    </location>
</feature>
<keyword evidence="3" id="KW-0413">Isomerase</keyword>
<evidence type="ECO:0000256" key="3">
    <source>
        <dbReference type="HAMAP-Rule" id="MF_01488"/>
    </source>
</evidence>
<dbReference type="Gene3D" id="3.40.50.300">
    <property type="entry name" value="P-loop containing nucleotide triphosphate hydrolases"/>
    <property type="match status" value="2"/>
</dbReference>
<dbReference type="Gene3D" id="1.10.150.20">
    <property type="entry name" value="5' to 3' exonuclease, C-terminal subdomain"/>
    <property type="match status" value="1"/>
</dbReference>
<dbReference type="CDD" id="cd18809">
    <property type="entry name" value="SF1_C_RecD"/>
    <property type="match status" value="1"/>
</dbReference>
<dbReference type="GO" id="GO:0006310">
    <property type="term" value="P:DNA recombination"/>
    <property type="evidence" value="ECO:0007669"/>
    <property type="project" value="InterPro"/>
</dbReference>
<reference evidence="8 9" key="1">
    <citation type="submission" date="2018-05" db="EMBL/GenBank/DDBJ databases">
        <title>Genomic Encyclopedia of Type Strains, Phase IV (KMG-IV): sequencing the most valuable type-strain genomes for metagenomic binning, comparative biology and taxonomic classification.</title>
        <authorList>
            <person name="Goeker M."/>
        </authorList>
    </citation>
    <scope>NUCLEOTIDE SEQUENCE [LARGE SCALE GENOMIC DNA]</scope>
    <source>
        <strain evidence="8 9">DSM 24995</strain>
    </source>
</reference>
<dbReference type="InterPro" id="IPR027417">
    <property type="entry name" value="P-loop_NTPase"/>
</dbReference>
<dbReference type="Pfam" id="PF13245">
    <property type="entry name" value="AAA_19"/>
    <property type="match status" value="1"/>
</dbReference>
<dbReference type="InterPro" id="IPR006345">
    <property type="entry name" value="RecD2"/>
</dbReference>
<dbReference type="AlphaFoldDB" id="A0A2V3YBD6"/>
<evidence type="ECO:0000259" key="4">
    <source>
        <dbReference type="Pfam" id="PF13538"/>
    </source>
</evidence>
<dbReference type="InterPro" id="IPR010994">
    <property type="entry name" value="RuvA_2-like"/>
</dbReference>
<dbReference type="EC" id="5.6.2.3" evidence="3"/>
<dbReference type="Pfam" id="PF23139">
    <property type="entry name" value="OB_YrrC"/>
    <property type="match status" value="1"/>
</dbReference>